<dbReference type="SMART" id="SM00355">
    <property type="entry name" value="ZnF_C2H2"/>
    <property type="match status" value="1"/>
</dbReference>
<dbReference type="AlphaFoldDB" id="A0A5N5SSZ6"/>
<feature type="region of interest" description="Disordered" evidence="10">
    <location>
        <begin position="28"/>
        <end position="77"/>
    </location>
</feature>
<feature type="domain" description="C2H2-type" evidence="11">
    <location>
        <begin position="180"/>
        <end position="207"/>
    </location>
</feature>
<evidence type="ECO:0000256" key="4">
    <source>
        <dbReference type="ARBA" id="ARBA00022771"/>
    </source>
</evidence>
<dbReference type="PROSITE" id="PS00028">
    <property type="entry name" value="ZINC_FINGER_C2H2_1"/>
    <property type="match status" value="1"/>
</dbReference>
<dbReference type="InterPro" id="IPR036236">
    <property type="entry name" value="Znf_C2H2_sf"/>
</dbReference>
<feature type="non-terminal residue" evidence="12">
    <location>
        <position position="221"/>
    </location>
</feature>
<dbReference type="InterPro" id="IPR013087">
    <property type="entry name" value="Znf_C2H2_type"/>
</dbReference>
<dbReference type="GO" id="GO:0000981">
    <property type="term" value="F:DNA-binding transcription factor activity, RNA polymerase II-specific"/>
    <property type="evidence" value="ECO:0007669"/>
    <property type="project" value="TreeGrafter"/>
</dbReference>
<evidence type="ECO:0000313" key="12">
    <source>
        <dbReference type="EMBL" id="KAB7497334.1"/>
    </source>
</evidence>
<dbReference type="Proteomes" id="UP000326759">
    <property type="component" value="Unassembled WGS sequence"/>
</dbReference>
<sequence length="221" mass="24397">MTTVLKIDENSSVGAKIHKMESIPGMFEKDLLTESHDSEALSPCIENSPEPGGKNSSDNGKEEISVPHEDGDPSGYSDVLDISQFLTINMAEGDSSSLRLSESDTLDKHMEESSVDSTMMNGVVCETTVTPIFPRNMSILKNIFELNPLKDTPGPAPNLNMFKGHKLNIHRRIHTGEKPYSCETCGKGFARKDHMIKHMNVHLKYRQATKSPKKPEAIIAS</sequence>
<dbReference type="Pfam" id="PF00096">
    <property type="entry name" value="zf-C2H2"/>
    <property type="match status" value="1"/>
</dbReference>
<dbReference type="EMBL" id="SEYY01020399">
    <property type="protein sequence ID" value="KAB7497334.1"/>
    <property type="molecule type" value="Genomic_DNA"/>
</dbReference>
<evidence type="ECO:0000256" key="1">
    <source>
        <dbReference type="ARBA" id="ARBA00004123"/>
    </source>
</evidence>
<dbReference type="InterPro" id="IPR050717">
    <property type="entry name" value="C2H2-ZF_Transcription_Reg"/>
</dbReference>
<dbReference type="FunFam" id="3.30.160.60:FF:000912">
    <property type="entry name" value="Zinc finger protein 660"/>
    <property type="match status" value="1"/>
</dbReference>
<evidence type="ECO:0000256" key="9">
    <source>
        <dbReference type="PROSITE-ProRule" id="PRU00042"/>
    </source>
</evidence>
<protein>
    <submittedName>
        <fullName evidence="12">Gastrula zinc finger protein xLCGF3.1</fullName>
    </submittedName>
</protein>
<evidence type="ECO:0000259" key="11">
    <source>
        <dbReference type="PROSITE" id="PS50157"/>
    </source>
</evidence>
<dbReference type="PANTHER" id="PTHR14196:SF0">
    <property type="entry name" value="PROTEIN BOWEL"/>
    <property type="match status" value="1"/>
</dbReference>
<comment type="caution">
    <text evidence="12">The sequence shown here is derived from an EMBL/GenBank/DDBJ whole genome shotgun (WGS) entry which is preliminary data.</text>
</comment>
<keyword evidence="6" id="KW-0805">Transcription regulation</keyword>
<dbReference type="GO" id="GO:0000977">
    <property type="term" value="F:RNA polymerase II transcription regulatory region sequence-specific DNA binding"/>
    <property type="evidence" value="ECO:0007669"/>
    <property type="project" value="TreeGrafter"/>
</dbReference>
<dbReference type="PANTHER" id="PTHR14196">
    <property type="entry name" value="ODD-SKIPPED - RELATED"/>
    <property type="match status" value="1"/>
</dbReference>
<dbReference type="GO" id="GO:0008270">
    <property type="term" value="F:zinc ion binding"/>
    <property type="evidence" value="ECO:0007669"/>
    <property type="project" value="UniProtKB-KW"/>
</dbReference>
<gene>
    <name evidence="12" type="primary">ZG3_0</name>
    <name evidence="12" type="ORF">Anas_11505</name>
</gene>
<evidence type="ECO:0000256" key="6">
    <source>
        <dbReference type="ARBA" id="ARBA00023015"/>
    </source>
</evidence>
<reference evidence="12 13" key="1">
    <citation type="journal article" date="2019" name="PLoS Biol.">
        <title>Sex chromosomes control vertical transmission of feminizing Wolbachia symbionts in an isopod.</title>
        <authorList>
            <person name="Becking T."/>
            <person name="Chebbi M.A."/>
            <person name="Giraud I."/>
            <person name="Moumen B."/>
            <person name="Laverre T."/>
            <person name="Caubet Y."/>
            <person name="Peccoud J."/>
            <person name="Gilbert C."/>
            <person name="Cordaux R."/>
        </authorList>
    </citation>
    <scope>NUCLEOTIDE SEQUENCE [LARGE SCALE GENOMIC DNA]</scope>
    <source>
        <strain evidence="12">ANa2</strain>
        <tissue evidence="12">Whole body excluding digestive tract and cuticle</tissue>
    </source>
</reference>
<evidence type="ECO:0000256" key="3">
    <source>
        <dbReference type="ARBA" id="ARBA00022737"/>
    </source>
</evidence>
<dbReference type="GO" id="GO:0005634">
    <property type="term" value="C:nucleus"/>
    <property type="evidence" value="ECO:0007669"/>
    <property type="project" value="UniProtKB-SubCell"/>
</dbReference>
<keyword evidence="5" id="KW-0862">Zinc</keyword>
<dbReference type="SUPFAM" id="SSF57667">
    <property type="entry name" value="beta-beta-alpha zinc fingers"/>
    <property type="match status" value="1"/>
</dbReference>
<evidence type="ECO:0000256" key="5">
    <source>
        <dbReference type="ARBA" id="ARBA00022833"/>
    </source>
</evidence>
<accession>A0A5N5SSZ6</accession>
<evidence type="ECO:0000256" key="10">
    <source>
        <dbReference type="SAM" id="MobiDB-lite"/>
    </source>
</evidence>
<evidence type="ECO:0000256" key="8">
    <source>
        <dbReference type="ARBA" id="ARBA00023242"/>
    </source>
</evidence>
<feature type="compositionally biased region" description="Basic and acidic residues" evidence="10">
    <location>
        <begin position="59"/>
        <end position="71"/>
    </location>
</feature>
<evidence type="ECO:0000256" key="2">
    <source>
        <dbReference type="ARBA" id="ARBA00022723"/>
    </source>
</evidence>
<evidence type="ECO:0000313" key="13">
    <source>
        <dbReference type="Proteomes" id="UP000326759"/>
    </source>
</evidence>
<keyword evidence="2" id="KW-0479">Metal-binding</keyword>
<keyword evidence="4 9" id="KW-0863">Zinc-finger</keyword>
<evidence type="ECO:0000256" key="7">
    <source>
        <dbReference type="ARBA" id="ARBA00023163"/>
    </source>
</evidence>
<comment type="subcellular location">
    <subcellularLocation>
        <location evidence="1">Nucleus</location>
    </subcellularLocation>
</comment>
<dbReference type="PROSITE" id="PS50157">
    <property type="entry name" value="ZINC_FINGER_C2H2_2"/>
    <property type="match status" value="1"/>
</dbReference>
<keyword evidence="13" id="KW-1185">Reference proteome</keyword>
<organism evidence="12 13">
    <name type="scientific">Armadillidium nasatum</name>
    <dbReference type="NCBI Taxonomy" id="96803"/>
    <lineage>
        <taxon>Eukaryota</taxon>
        <taxon>Metazoa</taxon>
        <taxon>Ecdysozoa</taxon>
        <taxon>Arthropoda</taxon>
        <taxon>Crustacea</taxon>
        <taxon>Multicrustacea</taxon>
        <taxon>Malacostraca</taxon>
        <taxon>Eumalacostraca</taxon>
        <taxon>Peracarida</taxon>
        <taxon>Isopoda</taxon>
        <taxon>Oniscidea</taxon>
        <taxon>Crinocheta</taxon>
        <taxon>Armadillidiidae</taxon>
        <taxon>Armadillidium</taxon>
    </lineage>
</organism>
<feature type="compositionally biased region" description="Basic and acidic residues" evidence="10">
    <location>
        <begin position="28"/>
        <end position="39"/>
    </location>
</feature>
<keyword evidence="8" id="KW-0539">Nucleus</keyword>
<name>A0A5N5SSZ6_9CRUS</name>
<keyword evidence="3" id="KW-0677">Repeat</keyword>
<dbReference type="OrthoDB" id="6077919at2759"/>
<proteinExistence type="predicted"/>
<keyword evidence="7" id="KW-0804">Transcription</keyword>
<dbReference type="Gene3D" id="3.30.160.60">
    <property type="entry name" value="Classic Zinc Finger"/>
    <property type="match status" value="2"/>
</dbReference>